<feature type="compositionally biased region" description="Low complexity" evidence="1">
    <location>
        <begin position="70"/>
        <end position="82"/>
    </location>
</feature>
<proteinExistence type="predicted"/>
<organism evidence="2">
    <name type="scientific">Fonticula alba</name>
    <name type="common">Slime mold</name>
    <dbReference type="NCBI Taxonomy" id="691883"/>
    <lineage>
        <taxon>Eukaryota</taxon>
        <taxon>Rotosphaerida</taxon>
        <taxon>Fonticulaceae</taxon>
        <taxon>Fonticula</taxon>
    </lineage>
</organism>
<feature type="compositionally biased region" description="Basic and acidic residues" evidence="1">
    <location>
        <begin position="88"/>
        <end position="101"/>
    </location>
</feature>
<dbReference type="GeneID" id="20530406"/>
<gene>
    <name evidence="2" type="ORF">H696_05681</name>
</gene>
<dbReference type="EMBL" id="KB932212">
    <property type="protein sequence ID" value="KCV67955.1"/>
    <property type="molecule type" value="Genomic_DNA"/>
</dbReference>
<sequence length="101" mass="10365">MSTTATATAIPIPDLGQPASSEESPDYLETSPSSQSLVSAYSSAKLNDAPLYADAGAGPTPKTLPPVGMSLDSLSSIDTSSSQLEGGHSSDDHSVETRLRR</sequence>
<dbReference type="RefSeq" id="XP_009497775.1">
    <property type="nucleotide sequence ID" value="XM_009499500.1"/>
</dbReference>
<name>A0A058Z140_FONAL</name>
<feature type="region of interest" description="Disordered" evidence="1">
    <location>
        <begin position="50"/>
        <end position="101"/>
    </location>
</feature>
<evidence type="ECO:0000256" key="1">
    <source>
        <dbReference type="SAM" id="MobiDB-lite"/>
    </source>
</evidence>
<accession>A0A058Z140</accession>
<dbReference type="Proteomes" id="UP000030693">
    <property type="component" value="Unassembled WGS sequence"/>
</dbReference>
<reference evidence="2" key="1">
    <citation type="submission" date="2013-04" db="EMBL/GenBank/DDBJ databases">
        <title>The Genome Sequence of Fonticula alba ATCC 38817.</title>
        <authorList>
            <consortium name="The Broad Institute Genomics Platform"/>
            <person name="Russ C."/>
            <person name="Cuomo C."/>
            <person name="Burger G."/>
            <person name="Gray M.W."/>
            <person name="Holland P.W.H."/>
            <person name="King N."/>
            <person name="Lang F.B.F."/>
            <person name="Roger A.J."/>
            <person name="Ruiz-Trillo I."/>
            <person name="Brown M."/>
            <person name="Walker B."/>
            <person name="Young S."/>
            <person name="Zeng Q."/>
            <person name="Gargeya S."/>
            <person name="Fitzgerald M."/>
            <person name="Haas B."/>
            <person name="Abouelleil A."/>
            <person name="Allen A.W."/>
            <person name="Alvarado L."/>
            <person name="Arachchi H.M."/>
            <person name="Berlin A.M."/>
            <person name="Chapman S.B."/>
            <person name="Gainer-Dewar J."/>
            <person name="Goldberg J."/>
            <person name="Griggs A."/>
            <person name="Gujja S."/>
            <person name="Hansen M."/>
            <person name="Howarth C."/>
            <person name="Imamovic A."/>
            <person name="Ireland A."/>
            <person name="Larimer J."/>
            <person name="McCowan C."/>
            <person name="Murphy C."/>
            <person name="Pearson M."/>
            <person name="Poon T.W."/>
            <person name="Priest M."/>
            <person name="Roberts A."/>
            <person name="Saif S."/>
            <person name="Shea T."/>
            <person name="Sisk P."/>
            <person name="Sykes S."/>
            <person name="Wortman J."/>
            <person name="Nusbaum C."/>
            <person name="Birren B."/>
        </authorList>
    </citation>
    <scope>NUCLEOTIDE SEQUENCE [LARGE SCALE GENOMIC DNA]</scope>
    <source>
        <strain evidence="2">ATCC 38817</strain>
    </source>
</reference>
<evidence type="ECO:0000313" key="2">
    <source>
        <dbReference type="EMBL" id="KCV67955.1"/>
    </source>
</evidence>
<keyword evidence="3" id="KW-1185">Reference proteome</keyword>
<evidence type="ECO:0000313" key="3">
    <source>
        <dbReference type="Proteomes" id="UP000030693"/>
    </source>
</evidence>
<feature type="region of interest" description="Disordered" evidence="1">
    <location>
        <begin position="1"/>
        <end position="37"/>
    </location>
</feature>
<dbReference type="AlphaFoldDB" id="A0A058Z140"/>
<protein>
    <submittedName>
        <fullName evidence="2">Uncharacterized protein</fullName>
    </submittedName>
</protein>